<dbReference type="InterPro" id="IPR001789">
    <property type="entry name" value="Sig_transdc_resp-reg_receiver"/>
</dbReference>
<dbReference type="Gene3D" id="3.40.50.2300">
    <property type="match status" value="1"/>
</dbReference>
<keyword evidence="8" id="KW-0418">Kinase</keyword>
<evidence type="ECO:0000256" key="4">
    <source>
        <dbReference type="PROSITE-ProRule" id="PRU00169"/>
    </source>
</evidence>
<evidence type="ECO:0000259" key="6">
    <source>
        <dbReference type="PROSITE" id="PS50109"/>
    </source>
</evidence>
<dbReference type="CDD" id="cd00156">
    <property type="entry name" value="REC"/>
    <property type="match status" value="1"/>
</dbReference>
<dbReference type="PROSITE" id="PS50109">
    <property type="entry name" value="HIS_KIN"/>
    <property type="match status" value="1"/>
</dbReference>
<keyword evidence="8" id="KW-0808">Transferase</keyword>
<dbReference type="SUPFAM" id="SSF47384">
    <property type="entry name" value="Homodimeric domain of signal transducing histidine kinase"/>
    <property type="match status" value="1"/>
</dbReference>
<organism evidence="8 9">
    <name type="scientific">Hymenobacter luteus</name>
    <dbReference type="NCBI Taxonomy" id="1411122"/>
    <lineage>
        <taxon>Bacteria</taxon>
        <taxon>Pseudomonadati</taxon>
        <taxon>Bacteroidota</taxon>
        <taxon>Cytophagia</taxon>
        <taxon>Cytophagales</taxon>
        <taxon>Hymenobacteraceae</taxon>
        <taxon>Hymenobacter</taxon>
    </lineage>
</organism>
<dbReference type="InterPro" id="IPR003594">
    <property type="entry name" value="HATPase_dom"/>
</dbReference>
<dbReference type="PRINTS" id="PR00344">
    <property type="entry name" value="BCTRLSENSOR"/>
</dbReference>
<dbReference type="InterPro" id="IPR036890">
    <property type="entry name" value="HATPase_C_sf"/>
</dbReference>
<dbReference type="InterPro" id="IPR036097">
    <property type="entry name" value="HisK_dim/P_sf"/>
</dbReference>
<evidence type="ECO:0000313" key="9">
    <source>
        <dbReference type="Proteomes" id="UP000532746"/>
    </source>
</evidence>
<feature type="domain" description="Response regulatory" evidence="7">
    <location>
        <begin position="6"/>
        <end position="126"/>
    </location>
</feature>
<dbReference type="Gene3D" id="1.10.287.130">
    <property type="match status" value="1"/>
</dbReference>
<dbReference type="SMART" id="SM00388">
    <property type="entry name" value="HisKA"/>
    <property type="match status" value="1"/>
</dbReference>
<dbReference type="PANTHER" id="PTHR43547">
    <property type="entry name" value="TWO-COMPONENT HISTIDINE KINASE"/>
    <property type="match status" value="1"/>
</dbReference>
<dbReference type="InterPro" id="IPR005467">
    <property type="entry name" value="His_kinase_dom"/>
</dbReference>
<dbReference type="PANTHER" id="PTHR43547:SF2">
    <property type="entry name" value="HYBRID SIGNAL TRANSDUCTION HISTIDINE KINASE C"/>
    <property type="match status" value="1"/>
</dbReference>
<comment type="catalytic activity">
    <reaction evidence="1">
        <text>ATP + protein L-histidine = ADP + protein N-phospho-L-histidine.</text>
        <dbReference type="EC" id="2.7.13.3"/>
    </reaction>
</comment>
<dbReference type="Pfam" id="PF00072">
    <property type="entry name" value="Response_reg"/>
    <property type="match status" value="1"/>
</dbReference>
<dbReference type="Pfam" id="PF02518">
    <property type="entry name" value="HATPase_c"/>
    <property type="match status" value="1"/>
</dbReference>
<dbReference type="InterPro" id="IPR011006">
    <property type="entry name" value="CheY-like_superfamily"/>
</dbReference>
<accession>A0A7W9T192</accession>
<keyword evidence="3 4" id="KW-0597">Phosphoprotein</keyword>
<evidence type="ECO:0000256" key="2">
    <source>
        <dbReference type="ARBA" id="ARBA00012438"/>
    </source>
</evidence>
<dbReference type="PROSITE" id="PS50110">
    <property type="entry name" value="RESPONSE_REGULATORY"/>
    <property type="match status" value="1"/>
</dbReference>
<dbReference type="AlphaFoldDB" id="A0A7W9T192"/>
<dbReference type="EC" id="2.7.13.3" evidence="2"/>
<feature type="modified residue" description="4-aspartylphosphate" evidence="4">
    <location>
        <position position="59"/>
    </location>
</feature>
<dbReference type="SMART" id="SM00387">
    <property type="entry name" value="HATPase_c"/>
    <property type="match status" value="1"/>
</dbReference>
<evidence type="ECO:0000256" key="5">
    <source>
        <dbReference type="SAM" id="Coils"/>
    </source>
</evidence>
<dbReference type="SUPFAM" id="SSF55874">
    <property type="entry name" value="ATPase domain of HSP90 chaperone/DNA topoisomerase II/histidine kinase"/>
    <property type="match status" value="1"/>
</dbReference>
<evidence type="ECO:0000313" key="8">
    <source>
        <dbReference type="EMBL" id="MBB6059591.1"/>
    </source>
</evidence>
<keyword evidence="9" id="KW-1185">Reference proteome</keyword>
<dbReference type="Gene3D" id="3.30.565.10">
    <property type="entry name" value="Histidine kinase-like ATPase, C-terminal domain"/>
    <property type="match status" value="1"/>
</dbReference>
<dbReference type="SMART" id="SM00448">
    <property type="entry name" value="REC"/>
    <property type="match status" value="1"/>
</dbReference>
<dbReference type="GO" id="GO:0000155">
    <property type="term" value="F:phosphorelay sensor kinase activity"/>
    <property type="evidence" value="ECO:0007669"/>
    <property type="project" value="InterPro"/>
</dbReference>
<name>A0A7W9T192_9BACT</name>
<proteinExistence type="predicted"/>
<dbReference type="CDD" id="cd00082">
    <property type="entry name" value="HisKA"/>
    <property type="match status" value="1"/>
</dbReference>
<evidence type="ECO:0000256" key="1">
    <source>
        <dbReference type="ARBA" id="ARBA00000085"/>
    </source>
</evidence>
<feature type="domain" description="Histidine kinase" evidence="6">
    <location>
        <begin position="205"/>
        <end position="422"/>
    </location>
</feature>
<dbReference type="Pfam" id="PF00512">
    <property type="entry name" value="HisKA"/>
    <property type="match status" value="1"/>
</dbReference>
<comment type="caution">
    <text evidence="8">The sequence shown here is derived from an EMBL/GenBank/DDBJ whole genome shotgun (WGS) entry which is preliminary data.</text>
</comment>
<gene>
    <name evidence="8" type="ORF">HNQ93_002451</name>
</gene>
<dbReference type="EMBL" id="JACHGG010000003">
    <property type="protein sequence ID" value="MBB6059591.1"/>
    <property type="molecule type" value="Genomic_DNA"/>
</dbReference>
<dbReference type="RefSeq" id="WP_183403946.1">
    <property type="nucleotide sequence ID" value="NZ_JACHGG010000003.1"/>
</dbReference>
<dbReference type="InterPro" id="IPR004358">
    <property type="entry name" value="Sig_transdc_His_kin-like_C"/>
</dbReference>
<protein>
    <recommendedName>
        <fullName evidence="2">histidine kinase</fullName>
        <ecNumber evidence="2">2.7.13.3</ecNumber>
    </recommendedName>
</protein>
<keyword evidence="5" id="KW-0175">Coiled coil</keyword>
<feature type="coiled-coil region" evidence="5">
    <location>
        <begin position="140"/>
        <end position="198"/>
    </location>
</feature>
<sequence>MSGAKKILLIDDNEQDRMLYKRYLRKHLGQEPFQVYEAASGEEGLTAFQARQPDCILLDYNLPDTDGLSLLLALQRLAPPNTLCVVMITGGGSEQLAVRALNNGALDYLVKQHFDQELLGKTVVHAIEKNEWRQRISQHHTQLEVVNQQLRDSLRELTETRRQVQEFNQQLQRANEEVQARNRALDAANQELARTNADLDNFVYAASHDLRQPVNNLQGLFQELRRSATFHDPEEAYVLRLVEESLRDLSTTINGLTAVVQEERPPGGGLTEPVDLAGLTADVLHTLRPQLLETQATIRTEYTALPRVVFVRANLRTILLNLIANALKYRHPARLPHVSLRSWAAAGQVVLEVADNGLGIDLERHGPELFKLFRRFHHQAGEGTGVGLFLVNRLVQGQGGRIEVESQPEAGTTFRLYIPAGPL</sequence>
<dbReference type="Proteomes" id="UP000532746">
    <property type="component" value="Unassembled WGS sequence"/>
</dbReference>
<reference evidence="8 9" key="1">
    <citation type="submission" date="2020-08" db="EMBL/GenBank/DDBJ databases">
        <title>Genomic Encyclopedia of Type Strains, Phase IV (KMG-IV): sequencing the most valuable type-strain genomes for metagenomic binning, comparative biology and taxonomic classification.</title>
        <authorList>
            <person name="Goeker M."/>
        </authorList>
    </citation>
    <scope>NUCLEOTIDE SEQUENCE [LARGE SCALE GENOMIC DNA]</scope>
    <source>
        <strain evidence="8 9">DSM 26718</strain>
    </source>
</reference>
<dbReference type="SUPFAM" id="SSF52172">
    <property type="entry name" value="CheY-like"/>
    <property type="match status" value="1"/>
</dbReference>
<evidence type="ECO:0000259" key="7">
    <source>
        <dbReference type="PROSITE" id="PS50110"/>
    </source>
</evidence>
<dbReference type="InterPro" id="IPR003661">
    <property type="entry name" value="HisK_dim/P_dom"/>
</dbReference>
<evidence type="ECO:0000256" key="3">
    <source>
        <dbReference type="ARBA" id="ARBA00022553"/>
    </source>
</evidence>